<evidence type="ECO:0000313" key="7">
    <source>
        <dbReference type="EMBL" id="QCT07514.1"/>
    </source>
</evidence>
<dbReference type="Gene3D" id="1.10.287.1040">
    <property type="entry name" value="Exonuclease VII, small subunit"/>
    <property type="match status" value="1"/>
</dbReference>
<dbReference type="GO" id="GO:0008855">
    <property type="term" value="F:exodeoxyribonuclease VII activity"/>
    <property type="evidence" value="ECO:0007669"/>
    <property type="project" value="UniProtKB-UniRule"/>
</dbReference>
<evidence type="ECO:0000256" key="2">
    <source>
        <dbReference type="ARBA" id="ARBA00022490"/>
    </source>
</evidence>
<keyword evidence="5" id="KW-0269">Exonuclease</keyword>
<keyword evidence="8" id="KW-1185">Reference proteome</keyword>
<proteinExistence type="inferred from homology"/>
<evidence type="ECO:0000256" key="1">
    <source>
        <dbReference type="ARBA" id="ARBA00009998"/>
    </source>
</evidence>
<name>A0A4P8XYB7_9FIRM</name>
<dbReference type="EMBL" id="CP039381">
    <property type="protein sequence ID" value="QCT07514.1"/>
    <property type="molecule type" value="Genomic_DNA"/>
</dbReference>
<reference evidence="7 8" key="1">
    <citation type="submission" date="2019-04" db="EMBL/GenBank/DDBJ databases">
        <authorList>
            <person name="Embree M."/>
            <person name="Gaffney J.R."/>
        </authorList>
    </citation>
    <scope>NUCLEOTIDE SEQUENCE [LARGE SCALE GENOMIC DNA]</scope>
    <source>
        <strain evidence="7 8">JE7A12</strain>
    </source>
</reference>
<gene>
    <name evidence="7" type="primary">xseB</name>
    <name evidence="7" type="ORF">E5Z56_09170</name>
</gene>
<dbReference type="InterPro" id="IPR003761">
    <property type="entry name" value="Exonuc_VII_S"/>
</dbReference>
<dbReference type="KEGG" id="ruj:E5Z56_09170"/>
<accession>A0A4P8XYB7</accession>
<sequence>MRYNMSSELTIEELTAKLKSQLAKLEDNSIPLNEAMEVYREAAITLEQCYDSLDKAKGHLSDINEEIDKLRMKRDEL</sequence>
<dbReference type="SUPFAM" id="SSF116842">
    <property type="entry name" value="XseB-like"/>
    <property type="match status" value="1"/>
</dbReference>
<keyword evidence="3" id="KW-0540">Nuclease</keyword>
<evidence type="ECO:0000256" key="4">
    <source>
        <dbReference type="ARBA" id="ARBA00022801"/>
    </source>
</evidence>
<dbReference type="GO" id="GO:0009318">
    <property type="term" value="C:exodeoxyribonuclease VII complex"/>
    <property type="evidence" value="ECO:0007669"/>
    <property type="project" value="UniProtKB-UniRule"/>
</dbReference>
<comment type="similarity">
    <text evidence="1">Belongs to the XseB family.</text>
</comment>
<evidence type="ECO:0000313" key="8">
    <source>
        <dbReference type="Proteomes" id="UP000301475"/>
    </source>
</evidence>
<evidence type="ECO:0000256" key="6">
    <source>
        <dbReference type="NCBIfam" id="TIGR01280"/>
    </source>
</evidence>
<dbReference type="Pfam" id="PF02609">
    <property type="entry name" value="Exonuc_VII_S"/>
    <property type="match status" value="1"/>
</dbReference>
<dbReference type="GO" id="GO:0006308">
    <property type="term" value="P:DNA catabolic process"/>
    <property type="evidence" value="ECO:0007669"/>
    <property type="project" value="UniProtKB-UniRule"/>
</dbReference>
<dbReference type="InterPro" id="IPR037004">
    <property type="entry name" value="Exonuc_VII_ssu_sf"/>
</dbReference>
<dbReference type="OrthoDB" id="9798666at2"/>
<keyword evidence="4 7" id="KW-0378">Hydrolase</keyword>
<dbReference type="NCBIfam" id="TIGR01280">
    <property type="entry name" value="xseB"/>
    <property type="match status" value="1"/>
</dbReference>
<protein>
    <recommendedName>
        <fullName evidence="6">Exodeoxyribonuclease VII small subunit</fullName>
        <ecNumber evidence="6">3.1.11.6</ecNumber>
    </recommendedName>
</protein>
<evidence type="ECO:0000256" key="3">
    <source>
        <dbReference type="ARBA" id="ARBA00022722"/>
    </source>
</evidence>
<organism evidence="7 8">
    <name type="scientific">Ruminococcus bovis</name>
    <dbReference type="NCBI Taxonomy" id="2564099"/>
    <lineage>
        <taxon>Bacteria</taxon>
        <taxon>Bacillati</taxon>
        <taxon>Bacillota</taxon>
        <taxon>Clostridia</taxon>
        <taxon>Eubacteriales</taxon>
        <taxon>Oscillospiraceae</taxon>
        <taxon>Ruminococcus</taxon>
    </lineage>
</organism>
<dbReference type="Proteomes" id="UP000301475">
    <property type="component" value="Chromosome"/>
</dbReference>
<dbReference type="AlphaFoldDB" id="A0A4P8XYB7"/>
<keyword evidence="2" id="KW-0963">Cytoplasm</keyword>
<evidence type="ECO:0000256" key="5">
    <source>
        <dbReference type="ARBA" id="ARBA00022839"/>
    </source>
</evidence>
<dbReference type="EC" id="3.1.11.6" evidence="6"/>